<dbReference type="InterPro" id="IPR013434">
    <property type="entry name" value="CHP02611"/>
</dbReference>
<dbReference type="Proteomes" id="UP000515275">
    <property type="component" value="Chromosome"/>
</dbReference>
<evidence type="ECO:0000256" key="1">
    <source>
        <dbReference type="SAM" id="Phobius"/>
    </source>
</evidence>
<dbReference type="InterPro" id="IPR019099">
    <property type="entry name" value="Uncharacterised_PGPGW_TM"/>
</dbReference>
<feature type="transmembrane region" description="Helical" evidence="1">
    <location>
        <begin position="62"/>
        <end position="83"/>
    </location>
</feature>
<evidence type="ECO:0000313" key="3">
    <source>
        <dbReference type="Proteomes" id="UP000515275"/>
    </source>
</evidence>
<keyword evidence="3" id="KW-1185">Reference proteome</keyword>
<dbReference type="NCBIfam" id="TIGR02611">
    <property type="entry name" value="TIGR02611 family protein"/>
    <property type="match status" value="1"/>
</dbReference>
<feature type="transmembrane region" description="Helical" evidence="1">
    <location>
        <begin position="89"/>
        <end position="113"/>
    </location>
</feature>
<dbReference type="KEGG" id="cans:GP473_00570"/>
<keyword evidence="1" id="KW-0472">Membrane</keyword>
<organism evidence="2 3">
    <name type="scientific">Corynebacterium anserum</name>
    <dbReference type="NCBI Taxonomy" id="2684406"/>
    <lineage>
        <taxon>Bacteria</taxon>
        <taxon>Bacillati</taxon>
        <taxon>Actinomycetota</taxon>
        <taxon>Actinomycetes</taxon>
        <taxon>Mycobacteriales</taxon>
        <taxon>Corynebacteriaceae</taxon>
        <taxon>Corynebacterium</taxon>
    </lineage>
</organism>
<name>A0A7G7YLM0_9CORY</name>
<keyword evidence="1" id="KW-1133">Transmembrane helix</keyword>
<accession>A0A7G7YLM0</accession>
<dbReference type="EMBL" id="CP046883">
    <property type="protein sequence ID" value="QNH95390.1"/>
    <property type="molecule type" value="Genomic_DNA"/>
</dbReference>
<feature type="transmembrane region" description="Helical" evidence="1">
    <location>
        <begin position="134"/>
        <end position="156"/>
    </location>
</feature>
<reference evidence="2 3" key="1">
    <citation type="submission" date="2019-12" db="EMBL/GenBank/DDBJ databases">
        <title>Corynebacterium sp. nov., isolated from feces of the Anser Albifrons in China.</title>
        <authorList>
            <person name="Liu Q."/>
        </authorList>
    </citation>
    <scope>NUCLEOTIDE SEQUENCE [LARGE SCALE GENOMIC DNA]</scope>
    <source>
        <strain evidence="2 3">23H37-10</strain>
    </source>
</reference>
<keyword evidence="1" id="KW-0812">Transmembrane</keyword>
<dbReference type="Pfam" id="PF09656">
    <property type="entry name" value="PGPGW"/>
    <property type="match status" value="1"/>
</dbReference>
<dbReference type="AlphaFoldDB" id="A0A7G7YLM0"/>
<evidence type="ECO:0000313" key="2">
    <source>
        <dbReference type="EMBL" id="QNH95390.1"/>
    </source>
</evidence>
<proteinExistence type="predicted"/>
<sequence length="188" mass="21705">MMSSLDENGTVLAHGGLRSKISVGCGDCRRVELMSKMGEAVTRKVSKVHMHHRRLKQKKHGWLVRPLTLVGGWLVVIFGLITIPFPGPGWFTVFLGVGILSLELAWPNNVLAFGIRQYDKFEDWWRPQSKAVKGFWIVVMLIVIWIIFIGIFIIMWRTGSLEWTERWLRPLVEKLPDWALRWLGEKQG</sequence>
<gene>
    <name evidence="2" type="ORF">GP473_00570</name>
</gene>
<protein>
    <submittedName>
        <fullName evidence="2">TIGR02611 family protein</fullName>
    </submittedName>
</protein>